<feature type="transmembrane region" description="Helical" evidence="2">
    <location>
        <begin position="505"/>
        <end position="528"/>
    </location>
</feature>
<sequence length="533" mass="59910">MAKNSIQRFKEIVKTLAFYGFGYIVDTKIKNDTKAPANLRKAFEELGPTFIKIGQILSTRSDILPQDYIEELSKLQDNAPSEPFENINKVFCSEFNKSIEDVFKNFDKTPVASASIAQVHKAVLKNGNEVIVKIQRPEISEKMAIDISILYRIIKLGKTAFTDALIDPKEALDELKTATELELDFKNEAINISKFKELNKNIAYIHTPYVIGNLSTKKILTMEKIDGFKVDNITKLIEQNYILQNIAKNLALSYCKQIFEDGFFHGDPHPGNILISNNKICFIDFGIMGNLSDSLKNSLNDMMFAVAYKDVNKLVSVIMSIGIKKGYVNRNKLFEDIDYLLANYLSTSLENIKISALLEDIFDTAKRNNLKMPKTFTLLARSLIIIEGVITKLSPEIKIIDIIVHYIKSNNKFNLLNDFDINEALIRFVAFGKHTSKLPTKLVELSDSLIQGRTKIQLEHKDLNKNINQLNKMVNRMTLGLVISSMIIASSLIINSNIGPKYQDISLIGIIGYGIAAVIGLGLLLSIIRSGNI</sequence>
<dbReference type="SUPFAM" id="SSF56112">
    <property type="entry name" value="Protein kinase-like (PK-like)"/>
    <property type="match status" value="1"/>
</dbReference>
<name>A0ABT4D3N4_9CLOT</name>
<dbReference type="CDD" id="cd05121">
    <property type="entry name" value="ABC1_ADCK3-like"/>
    <property type="match status" value="1"/>
</dbReference>
<evidence type="ECO:0000259" key="3">
    <source>
        <dbReference type="Pfam" id="PF03109"/>
    </source>
</evidence>
<dbReference type="Pfam" id="PF03109">
    <property type="entry name" value="ABC1"/>
    <property type="match status" value="1"/>
</dbReference>
<organism evidence="4 5">
    <name type="scientific">Clostridium aestuarii</name>
    <dbReference type="NCBI Taxonomy" id="338193"/>
    <lineage>
        <taxon>Bacteria</taxon>
        <taxon>Bacillati</taxon>
        <taxon>Bacillota</taxon>
        <taxon>Clostridia</taxon>
        <taxon>Eubacteriales</taxon>
        <taxon>Clostridiaceae</taxon>
        <taxon>Clostridium</taxon>
    </lineage>
</organism>
<gene>
    <name evidence="4" type="ORF">OW763_16195</name>
</gene>
<evidence type="ECO:0000313" key="5">
    <source>
        <dbReference type="Proteomes" id="UP001078443"/>
    </source>
</evidence>
<keyword evidence="2" id="KW-0472">Membrane</keyword>
<dbReference type="GO" id="GO:0016301">
    <property type="term" value="F:kinase activity"/>
    <property type="evidence" value="ECO:0007669"/>
    <property type="project" value="UniProtKB-KW"/>
</dbReference>
<dbReference type="RefSeq" id="WP_268042569.1">
    <property type="nucleotide sequence ID" value="NZ_JAPQER010000013.1"/>
</dbReference>
<dbReference type="InterPro" id="IPR004147">
    <property type="entry name" value="ABC1_dom"/>
</dbReference>
<keyword evidence="5" id="KW-1185">Reference proteome</keyword>
<evidence type="ECO:0000313" key="4">
    <source>
        <dbReference type="EMBL" id="MCY6485856.1"/>
    </source>
</evidence>
<feature type="domain" description="ABC1 atypical kinase-like" evidence="3">
    <location>
        <begin position="74"/>
        <end position="316"/>
    </location>
</feature>
<evidence type="ECO:0000256" key="1">
    <source>
        <dbReference type="ARBA" id="ARBA00009670"/>
    </source>
</evidence>
<dbReference type="PANTHER" id="PTHR10566:SF113">
    <property type="entry name" value="PROTEIN ACTIVITY OF BC1 COMPLEX KINASE 7, CHLOROPLASTIC"/>
    <property type="match status" value="1"/>
</dbReference>
<keyword evidence="2" id="KW-1133">Transmembrane helix</keyword>
<dbReference type="Proteomes" id="UP001078443">
    <property type="component" value="Unassembled WGS sequence"/>
</dbReference>
<dbReference type="EMBL" id="JAPQER010000013">
    <property type="protein sequence ID" value="MCY6485856.1"/>
    <property type="molecule type" value="Genomic_DNA"/>
</dbReference>
<feature type="transmembrane region" description="Helical" evidence="2">
    <location>
        <begin position="479"/>
        <end position="499"/>
    </location>
</feature>
<accession>A0ABT4D3N4</accession>
<comment type="similarity">
    <text evidence="1">Belongs to the protein kinase superfamily. ADCK protein kinase family.</text>
</comment>
<protein>
    <submittedName>
        <fullName evidence="4">AarF/ABC1/UbiB kinase family protein</fullName>
    </submittedName>
</protein>
<keyword evidence="4" id="KW-0808">Transferase</keyword>
<keyword evidence="2" id="KW-0812">Transmembrane</keyword>
<reference evidence="4" key="1">
    <citation type="submission" date="2022-12" db="EMBL/GenBank/DDBJ databases">
        <authorList>
            <person name="Wang J."/>
        </authorList>
    </citation>
    <scope>NUCLEOTIDE SEQUENCE</scope>
    <source>
        <strain evidence="4">HY-45-18</strain>
    </source>
</reference>
<dbReference type="Gene3D" id="1.10.510.10">
    <property type="entry name" value="Transferase(Phosphotransferase) domain 1"/>
    <property type="match status" value="1"/>
</dbReference>
<comment type="caution">
    <text evidence="4">The sequence shown here is derived from an EMBL/GenBank/DDBJ whole genome shotgun (WGS) entry which is preliminary data.</text>
</comment>
<dbReference type="InterPro" id="IPR011009">
    <property type="entry name" value="Kinase-like_dom_sf"/>
</dbReference>
<dbReference type="PANTHER" id="PTHR10566">
    <property type="entry name" value="CHAPERONE-ACTIVITY OF BC1 COMPLEX CABC1 -RELATED"/>
    <property type="match status" value="1"/>
</dbReference>
<dbReference type="InterPro" id="IPR050154">
    <property type="entry name" value="UbiB_kinase"/>
</dbReference>
<evidence type="ECO:0000256" key="2">
    <source>
        <dbReference type="SAM" id="Phobius"/>
    </source>
</evidence>
<keyword evidence="4" id="KW-0418">Kinase</keyword>
<proteinExistence type="inferred from homology"/>